<dbReference type="SUPFAM" id="SSF48452">
    <property type="entry name" value="TPR-like"/>
    <property type="match status" value="1"/>
</dbReference>
<dbReference type="InterPro" id="IPR011990">
    <property type="entry name" value="TPR-like_helical_dom_sf"/>
</dbReference>
<keyword evidence="2" id="KW-0732">Signal</keyword>
<dbReference type="Gene3D" id="1.25.40.10">
    <property type="entry name" value="Tetratricopeptide repeat domain"/>
    <property type="match status" value="1"/>
</dbReference>
<gene>
    <name evidence="3" type="ordered locus">Tgr7_1746</name>
</gene>
<dbReference type="AlphaFoldDB" id="B8GSC4"/>
<organism evidence="3 4">
    <name type="scientific">Thioalkalivibrio sulfidiphilus (strain HL-EbGR7)</name>
    <dbReference type="NCBI Taxonomy" id="396588"/>
    <lineage>
        <taxon>Bacteria</taxon>
        <taxon>Pseudomonadati</taxon>
        <taxon>Pseudomonadota</taxon>
        <taxon>Gammaproteobacteria</taxon>
        <taxon>Chromatiales</taxon>
        <taxon>Ectothiorhodospiraceae</taxon>
        <taxon>Thioalkalivibrio</taxon>
    </lineage>
</organism>
<dbReference type="HOGENOM" id="CLU_1065340_0_0_6"/>
<proteinExistence type="predicted"/>
<keyword evidence="4" id="KW-1185">Reference proteome</keyword>
<dbReference type="Proteomes" id="UP000002383">
    <property type="component" value="Chromosome"/>
</dbReference>
<evidence type="ECO:0000313" key="4">
    <source>
        <dbReference type="Proteomes" id="UP000002383"/>
    </source>
</evidence>
<name>B8GSC4_THISH</name>
<protein>
    <recommendedName>
        <fullName evidence="5">Tetratricopeptide repeat protein</fullName>
    </recommendedName>
</protein>
<dbReference type="STRING" id="396588.Tgr7_1746"/>
<sequence length="261" mass="28790" precursor="true">MKRLLLMLFVLLVLLSGAAGAYWATTKPAEFQALRDRVSTGVETKWLALRASLPGGRESVQTAGSVTGAGEADSPQRDEVAALEPHTDGRGVHRYSDNRAPVRTVMTIDTEQRAPAALRPVANQDAVPEPSLRQPWWMEDPGLAAQWDRARRLAWQGDLEQALVIMRGLASEHPSAPNLHGELGNLEWAMGHVSDAAAHYQHAMEAWLQVCRFDRAMMTARLVAWVDPQSSEALQRRFTDEALHARCAQHSGHVHGGEMSR</sequence>
<evidence type="ECO:0000313" key="3">
    <source>
        <dbReference type="EMBL" id="ACL72828.1"/>
    </source>
</evidence>
<dbReference type="EMBL" id="CP001339">
    <property type="protein sequence ID" value="ACL72828.1"/>
    <property type="molecule type" value="Genomic_DNA"/>
</dbReference>
<accession>B8GSC4</accession>
<evidence type="ECO:0000256" key="1">
    <source>
        <dbReference type="SAM" id="MobiDB-lite"/>
    </source>
</evidence>
<dbReference type="KEGG" id="tgr:Tgr7_1746"/>
<feature type="region of interest" description="Disordered" evidence="1">
    <location>
        <begin position="58"/>
        <end position="83"/>
    </location>
</feature>
<feature type="signal peptide" evidence="2">
    <location>
        <begin position="1"/>
        <end position="21"/>
    </location>
</feature>
<feature type="compositionally biased region" description="Basic and acidic residues" evidence="1">
    <location>
        <begin position="74"/>
        <end position="83"/>
    </location>
</feature>
<evidence type="ECO:0000256" key="2">
    <source>
        <dbReference type="SAM" id="SignalP"/>
    </source>
</evidence>
<evidence type="ECO:0008006" key="5">
    <source>
        <dbReference type="Google" id="ProtNLM"/>
    </source>
</evidence>
<reference evidence="3 4" key="1">
    <citation type="journal article" date="2011" name="Stand. Genomic Sci.">
        <title>Complete genome sequence of 'Thioalkalivibrio sulfidophilus' HL-EbGr7.</title>
        <authorList>
            <person name="Muyzer G."/>
            <person name="Sorokin D.Y."/>
            <person name="Mavromatis K."/>
            <person name="Lapidus A."/>
            <person name="Clum A."/>
            <person name="Ivanova N."/>
            <person name="Pati A."/>
            <person name="d'Haeseleer P."/>
            <person name="Woyke T."/>
            <person name="Kyrpides N.C."/>
        </authorList>
    </citation>
    <scope>NUCLEOTIDE SEQUENCE [LARGE SCALE GENOMIC DNA]</scope>
    <source>
        <strain evidence="3 4">HL-EbGR7</strain>
    </source>
</reference>
<feature type="chain" id="PRO_5002872931" description="Tetratricopeptide repeat protein" evidence="2">
    <location>
        <begin position="22"/>
        <end position="261"/>
    </location>
</feature>